<proteinExistence type="predicted"/>
<name>A0A248TPJ5_9BACI</name>
<dbReference type="AlphaFoldDB" id="A0A248TPJ5"/>
<keyword evidence="1" id="KW-0812">Transmembrane</keyword>
<dbReference type="Proteomes" id="UP000215137">
    <property type="component" value="Plasmid pBkBDGP4A"/>
</dbReference>
<evidence type="ECO:0000256" key="1">
    <source>
        <dbReference type="SAM" id="Phobius"/>
    </source>
</evidence>
<accession>A0A248TPJ5</accession>
<gene>
    <name evidence="2" type="ORF">CKF48_22975</name>
</gene>
<reference evidence="2 3" key="1">
    <citation type="submission" date="2017-08" db="EMBL/GenBank/DDBJ databases">
        <title>Complete Genome Sequence of Bacillus kochii Oregon-R-modENCODE STRAIN BDGP4, isolated from Drosophila melanogaster gut.</title>
        <authorList>
            <person name="Wan K.H."/>
            <person name="Yu C."/>
            <person name="Park S."/>
            <person name="Hammonds A.S."/>
            <person name="Booth B.W."/>
            <person name="Celniker S.E."/>
        </authorList>
    </citation>
    <scope>NUCLEOTIDE SEQUENCE [LARGE SCALE GENOMIC DNA]</scope>
    <source>
        <strain evidence="2 3">BDGP4</strain>
        <plasmid evidence="3">pbkbdgp4a</plasmid>
    </source>
</reference>
<dbReference type="EMBL" id="CP022984">
    <property type="protein sequence ID" value="ASV70154.1"/>
    <property type="molecule type" value="Genomic_DNA"/>
</dbReference>
<dbReference type="KEGG" id="bko:CKF48_22975"/>
<feature type="transmembrane region" description="Helical" evidence="1">
    <location>
        <begin position="107"/>
        <end position="125"/>
    </location>
</feature>
<keyword evidence="3" id="KW-1185">Reference proteome</keyword>
<keyword evidence="2" id="KW-0614">Plasmid</keyword>
<sequence length="129" mass="14783">MNDVTLVFVTLVFICLGLIIIPPVFSKDSRYCLFKGILPFTAISFGMMILSVGYEDGIKYTVSSSFGYILFLFAILPLFSIVIYFIAYITLRYILKMTSSEFNHSKVIDYILGPIVFVVVNYYVYLEFL</sequence>
<geneLocation type="plasmid" evidence="3">
    <name>pbkbdgp4a</name>
</geneLocation>
<keyword evidence="1" id="KW-1133">Transmembrane helix</keyword>
<feature type="transmembrane region" description="Helical" evidence="1">
    <location>
        <begin position="6"/>
        <end position="25"/>
    </location>
</feature>
<keyword evidence="1" id="KW-0472">Membrane</keyword>
<protein>
    <submittedName>
        <fullName evidence="2">Uncharacterized protein</fullName>
    </submittedName>
</protein>
<organism evidence="2 3">
    <name type="scientific">Cytobacillus kochii</name>
    <dbReference type="NCBI Taxonomy" id="859143"/>
    <lineage>
        <taxon>Bacteria</taxon>
        <taxon>Bacillati</taxon>
        <taxon>Bacillota</taxon>
        <taxon>Bacilli</taxon>
        <taxon>Bacillales</taxon>
        <taxon>Bacillaceae</taxon>
        <taxon>Cytobacillus</taxon>
    </lineage>
</organism>
<evidence type="ECO:0000313" key="3">
    <source>
        <dbReference type="Proteomes" id="UP000215137"/>
    </source>
</evidence>
<feature type="transmembrane region" description="Helical" evidence="1">
    <location>
        <begin position="37"/>
        <end position="54"/>
    </location>
</feature>
<evidence type="ECO:0000313" key="2">
    <source>
        <dbReference type="EMBL" id="ASV70154.1"/>
    </source>
</evidence>
<dbReference type="RefSeq" id="WP_095373716.1">
    <property type="nucleotide sequence ID" value="NZ_CP022984.1"/>
</dbReference>
<feature type="transmembrane region" description="Helical" evidence="1">
    <location>
        <begin position="66"/>
        <end position="95"/>
    </location>
</feature>